<accession>A0A380NWU1</accession>
<dbReference type="AlphaFoldDB" id="A0A380NWU1"/>
<reference evidence="1 2" key="1">
    <citation type="submission" date="2018-06" db="EMBL/GenBank/DDBJ databases">
        <authorList>
            <consortium name="Pathogen Informatics"/>
            <person name="Doyle S."/>
        </authorList>
    </citation>
    <scope>NUCLEOTIDE SEQUENCE [LARGE SCALE GENOMIC DNA]</scope>
    <source>
        <strain evidence="1 2">NCTC13645</strain>
    </source>
</reference>
<name>A0A380NWU1_WEIVI</name>
<organism evidence="1 2">
    <name type="scientific">Weissella viridescens</name>
    <name type="common">Lactobacillus viridescens</name>
    <dbReference type="NCBI Taxonomy" id="1629"/>
    <lineage>
        <taxon>Bacteria</taxon>
        <taxon>Bacillati</taxon>
        <taxon>Bacillota</taxon>
        <taxon>Bacilli</taxon>
        <taxon>Lactobacillales</taxon>
        <taxon>Lactobacillaceae</taxon>
        <taxon>Weissella</taxon>
    </lineage>
</organism>
<gene>
    <name evidence="1" type="ORF">NCTC13645_00282</name>
</gene>
<proteinExistence type="predicted"/>
<sequence>MAEPKIPQDMQEVKDQVILMNARGFEVSEDDVIREALKAGFKRL</sequence>
<protein>
    <submittedName>
        <fullName evidence="1">Uncharacterized protein</fullName>
    </submittedName>
</protein>
<evidence type="ECO:0000313" key="1">
    <source>
        <dbReference type="EMBL" id="SUP52397.1"/>
    </source>
</evidence>
<dbReference type="Proteomes" id="UP000254621">
    <property type="component" value="Unassembled WGS sequence"/>
</dbReference>
<dbReference type="EMBL" id="UHIV01000001">
    <property type="protein sequence ID" value="SUP52397.1"/>
    <property type="molecule type" value="Genomic_DNA"/>
</dbReference>
<evidence type="ECO:0000313" key="2">
    <source>
        <dbReference type="Proteomes" id="UP000254621"/>
    </source>
</evidence>